<dbReference type="AlphaFoldDB" id="A0A1Y6FAF3"/>
<dbReference type="CDD" id="cd11538">
    <property type="entry name" value="NTP-PPase_u1"/>
    <property type="match status" value="1"/>
</dbReference>
<accession>A0A1Y6FAF3</accession>
<reference evidence="2" key="1">
    <citation type="submission" date="2017-04" db="EMBL/GenBank/DDBJ databases">
        <authorList>
            <person name="Varghese N."/>
            <person name="Submissions S."/>
        </authorList>
    </citation>
    <scope>NUCLEOTIDE SEQUENCE [LARGE SCALE GENOMIC DNA]</scope>
</reference>
<proteinExistence type="predicted"/>
<dbReference type="Proteomes" id="UP000194474">
    <property type="component" value="Unassembled WGS sequence"/>
</dbReference>
<protein>
    <submittedName>
        <fullName evidence="1">NTP pyrophosphatase, house-cleaning of non-canonical NTPs</fullName>
    </submittedName>
</protein>
<keyword evidence="2" id="KW-1185">Reference proteome</keyword>
<sequence>MSRSLAELSELVAEVSDTYASRNDIARDNDWYLLKVQEELGELSAEYLKSTGRGRLEGADAGEIRQALEDEAADVLAMLLLFARNNGIDLDAALERKWFQYLGRSPTP</sequence>
<name>A0A1Y6FAF3_9HYPH</name>
<gene>
    <name evidence="1" type="ORF">SAMN06295905_1696</name>
</gene>
<dbReference type="EMBL" id="FXWK01000001">
    <property type="protein sequence ID" value="SMQ69752.1"/>
    <property type="molecule type" value="Genomic_DNA"/>
</dbReference>
<dbReference type="Gene3D" id="1.10.287.1080">
    <property type="entry name" value="MazG-like"/>
    <property type="match status" value="1"/>
</dbReference>
<evidence type="ECO:0000313" key="1">
    <source>
        <dbReference type="EMBL" id="SMQ69752.1"/>
    </source>
</evidence>
<dbReference type="RefSeq" id="WP_086469994.1">
    <property type="nucleotide sequence ID" value="NZ_FXWK01000001.1"/>
</dbReference>
<evidence type="ECO:0000313" key="2">
    <source>
        <dbReference type="Proteomes" id="UP000194474"/>
    </source>
</evidence>
<dbReference type="SUPFAM" id="SSF101386">
    <property type="entry name" value="all-alpha NTP pyrophosphatases"/>
    <property type="match status" value="1"/>
</dbReference>
<dbReference type="OrthoDB" id="9791898at2"/>
<organism evidence="1 2">
    <name type="scientific">Devosia lucknowensis</name>
    <dbReference type="NCBI Taxonomy" id="1096929"/>
    <lineage>
        <taxon>Bacteria</taxon>
        <taxon>Pseudomonadati</taxon>
        <taxon>Pseudomonadota</taxon>
        <taxon>Alphaproteobacteria</taxon>
        <taxon>Hyphomicrobiales</taxon>
        <taxon>Devosiaceae</taxon>
        <taxon>Devosia</taxon>
    </lineage>
</organism>